<feature type="transmembrane region" description="Helical" evidence="9">
    <location>
        <begin position="214"/>
        <end position="233"/>
    </location>
</feature>
<dbReference type="GO" id="GO:0042765">
    <property type="term" value="C:GPI-anchor transamidase complex"/>
    <property type="evidence" value="ECO:0007669"/>
    <property type="project" value="InterPro"/>
</dbReference>
<organism evidence="10 11">
    <name type="scientific">Uncinula necator</name>
    <name type="common">Grape powdery mildew</name>
    <dbReference type="NCBI Taxonomy" id="52586"/>
    <lineage>
        <taxon>Eukaryota</taxon>
        <taxon>Fungi</taxon>
        <taxon>Dikarya</taxon>
        <taxon>Ascomycota</taxon>
        <taxon>Pezizomycotina</taxon>
        <taxon>Leotiomycetes</taxon>
        <taxon>Erysiphales</taxon>
        <taxon>Erysiphaceae</taxon>
        <taxon>Erysiphe</taxon>
    </lineage>
</organism>
<name>A0A0B1NYU5_UNCNE</name>
<feature type="transmembrane region" description="Helical" evidence="9">
    <location>
        <begin position="378"/>
        <end position="402"/>
    </location>
</feature>
<dbReference type="GO" id="GO:0016255">
    <property type="term" value="P:attachment of GPI anchor to protein"/>
    <property type="evidence" value="ECO:0007669"/>
    <property type="project" value="InterPro"/>
</dbReference>
<dbReference type="OrthoDB" id="549017at2759"/>
<dbReference type="Pfam" id="PF06728">
    <property type="entry name" value="PIG-U"/>
    <property type="match status" value="1"/>
</dbReference>
<dbReference type="GO" id="GO:0006506">
    <property type="term" value="P:GPI anchor biosynthetic process"/>
    <property type="evidence" value="ECO:0007669"/>
    <property type="project" value="UniProtKB-UniPathway"/>
</dbReference>
<dbReference type="Proteomes" id="UP000030854">
    <property type="component" value="Unassembled WGS sequence"/>
</dbReference>
<accession>A0A0B1NYU5</accession>
<comment type="caution">
    <text evidence="10">The sequence shown here is derived from an EMBL/GenBank/DDBJ whole genome shotgun (WGS) entry which is preliminary data.</text>
</comment>
<evidence type="ECO:0000256" key="1">
    <source>
        <dbReference type="ARBA" id="ARBA00004477"/>
    </source>
</evidence>
<feature type="transmembrane region" description="Helical" evidence="9">
    <location>
        <begin position="66"/>
        <end position="85"/>
    </location>
</feature>
<evidence type="ECO:0000256" key="4">
    <source>
        <dbReference type="ARBA" id="ARBA00022502"/>
    </source>
</evidence>
<keyword evidence="4" id="KW-0337">GPI-anchor biosynthesis</keyword>
<protein>
    <submittedName>
        <fullName evidence="10">Putative gpi transamidase component pig-u</fullName>
    </submittedName>
</protein>
<feature type="transmembrane region" description="Helical" evidence="9">
    <location>
        <begin position="129"/>
        <end position="148"/>
    </location>
</feature>
<keyword evidence="5 9" id="KW-0812">Transmembrane</keyword>
<dbReference type="InterPro" id="IPR009600">
    <property type="entry name" value="PIG-U"/>
</dbReference>
<keyword evidence="6" id="KW-0256">Endoplasmic reticulum</keyword>
<feature type="transmembrane region" description="Helical" evidence="9">
    <location>
        <begin position="182"/>
        <end position="202"/>
    </location>
</feature>
<dbReference type="EMBL" id="JNVN01004800">
    <property type="protein sequence ID" value="KHJ30205.1"/>
    <property type="molecule type" value="Genomic_DNA"/>
</dbReference>
<feature type="transmembrane region" description="Helical" evidence="9">
    <location>
        <begin position="305"/>
        <end position="322"/>
    </location>
</feature>
<keyword evidence="11" id="KW-1185">Reference proteome</keyword>
<feature type="transmembrane region" description="Helical" evidence="9">
    <location>
        <begin position="280"/>
        <end position="298"/>
    </location>
</feature>
<gene>
    <name evidence="10" type="ORF">EV44_g0057</name>
</gene>
<dbReference type="PANTHER" id="PTHR13121:SF0">
    <property type="entry name" value="PHOSPHATIDYLINOSITOL GLYCAN ANCHOR BIOSYNTHESIS CLASS U PROTEIN"/>
    <property type="match status" value="1"/>
</dbReference>
<evidence type="ECO:0000256" key="6">
    <source>
        <dbReference type="ARBA" id="ARBA00022824"/>
    </source>
</evidence>
<evidence type="ECO:0000256" key="9">
    <source>
        <dbReference type="SAM" id="Phobius"/>
    </source>
</evidence>
<comment type="similarity">
    <text evidence="3">Belongs to the PIGU family.</text>
</comment>
<keyword evidence="8 9" id="KW-0472">Membrane</keyword>
<comment type="subcellular location">
    <subcellularLocation>
        <location evidence="1">Endoplasmic reticulum membrane</location>
        <topology evidence="1">Multi-pass membrane protein</topology>
    </subcellularLocation>
</comment>
<evidence type="ECO:0000256" key="3">
    <source>
        <dbReference type="ARBA" id="ARBA00010026"/>
    </source>
</evidence>
<evidence type="ECO:0000313" key="10">
    <source>
        <dbReference type="EMBL" id="KHJ30205.1"/>
    </source>
</evidence>
<evidence type="ECO:0000256" key="8">
    <source>
        <dbReference type="ARBA" id="ARBA00023136"/>
    </source>
</evidence>
<dbReference type="STRING" id="52586.A0A0B1NYU5"/>
<keyword evidence="7 9" id="KW-1133">Transmembrane helix</keyword>
<sequence length="421" mass="47039">MLKGGRKLTLFAVGAAVRILLFTLFVGLPDLLTARVEISTPVTSFKRLQEGLYLYKHNVSPYDGGVYHQAPLLLPLLSLLPDYSIYPAFTNLLYILMDLMSANSLMRIADSGEAASSKLYTSPRKNKGWSSLAVAAAFLLNPFTIATCIGRPSSVFTTCAILFAISKAVVGASFSSMFALSIAGYLSLYPILLFPPLALLCFDRRPLYRTAETLLSFLVGNFLAVAGSLYVILQMSSVITGSWEFLSSTYGVQLLLPDLTPNIGLWWYFFIEMFDSFRNFFLGVFWVHLSSYVIGLTIRLRRQPLFALTILLGIFTIFKPYPSISDTSLFFAMLSLYMHVLPLMRYTFLALSTLLYATFLGPAFYYLWIYAGSGNANFFYAITLVWSLGLSILTADALFAVLRDEWEVERPEMAGKEVQQI</sequence>
<reference evidence="10 11" key="1">
    <citation type="journal article" date="2014" name="BMC Genomics">
        <title>Adaptive genomic structural variation in the grape powdery mildew pathogen, Erysiphe necator.</title>
        <authorList>
            <person name="Jones L."/>
            <person name="Riaz S."/>
            <person name="Morales-Cruz A."/>
            <person name="Amrine K.C."/>
            <person name="McGuire B."/>
            <person name="Gubler W.D."/>
            <person name="Walker M.A."/>
            <person name="Cantu D."/>
        </authorList>
    </citation>
    <scope>NUCLEOTIDE SEQUENCE [LARGE SCALE GENOMIC DNA]</scope>
    <source>
        <strain evidence="11">c</strain>
    </source>
</reference>
<dbReference type="PANTHER" id="PTHR13121">
    <property type="entry name" value="GPI TRANSAMIDASE COMPONENT PIG-U"/>
    <property type="match status" value="1"/>
</dbReference>
<dbReference type="UniPathway" id="UPA00196"/>
<evidence type="ECO:0000256" key="5">
    <source>
        <dbReference type="ARBA" id="ARBA00022692"/>
    </source>
</evidence>
<proteinExistence type="inferred from homology"/>
<dbReference type="HOGENOM" id="CLU_030193_0_0_1"/>
<feature type="transmembrane region" description="Helical" evidence="9">
    <location>
        <begin position="353"/>
        <end position="372"/>
    </location>
</feature>
<evidence type="ECO:0000313" key="11">
    <source>
        <dbReference type="Proteomes" id="UP000030854"/>
    </source>
</evidence>
<dbReference type="AlphaFoldDB" id="A0A0B1NYU5"/>
<evidence type="ECO:0000256" key="2">
    <source>
        <dbReference type="ARBA" id="ARBA00004687"/>
    </source>
</evidence>
<evidence type="ECO:0000256" key="7">
    <source>
        <dbReference type="ARBA" id="ARBA00022989"/>
    </source>
</evidence>
<comment type="pathway">
    <text evidence="2">Glycolipid biosynthesis; glycosylphosphatidylinositol-anchor biosynthesis.</text>
</comment>
<dbReference type="OMA" id="ALWHLWI"/>